<feature type="region of interest" description="Disordered" evidence="1">
    <location>
        <begin position="16"/>
        <end position="73"/>
    </location>
</feature>
<protein>
    <recommendedName>
        <fullName evidence="2">Mei2-like C-terminal RNA recognition motif domain-containing protein</fullName>
    </recommendedName>
</protein>
<reference evidence="3" key="1">
    <citation type="submission" date="2023-10" db="EMBL/GenBank/DDBJ databases">
        <authorList>
            <person name="Chen Y."/>
            <person name="Shah S."/>
            <person name="Dougan E. K."/>
            <person name="Thang M."/>
            <person name="Chan C."/>
        </authorList>
    </citation>
    <scope>NUCLEOTIDE SEQUENCE [LARGE SCALE GENOMIC DNA]</scope>
</reference>
<evidence type="ECO:0000313" key="3">
    <source>
        <dbReference type="EMBL" id="CAK0829003.1"/>
    </source>
</evidence>
<feature type="region of interest" description="Disordered" evidence="1">
    <location>
        <begin position="108"/>
        <end position="138"/>
    </location>
</feature>
<dbReference type="Proteomes" id="UP001189429">
    <property type="component" value="Unassembled WGS sequence"/>
</dbReference>
<evidence type="ECO:0000313" key="4">
    <source>
        <dbReference type="Proteomes" id="UP001189429"/>
    </source>
</evidence>
<proteinExistence type="predicted"/>
<feature type="domain" description="Mei2-like C-terminal RNA recognition motif" evidence="2">
    <location>
        <begin position="139"/>
        <end position="229"/>
    </location>
</feature>
<dbReference type="SUPFAM" id="SSF54928">
    <property type="entry name" value="RNA-binding domain, RBD"/>
    <property type="match status" value="1"/>
</dbReference>
<comment type="caution">
    <text evidence="3">The sequence shown here is derived from an EMBL/GenBank/DDBJ whole genome shotgun (WGS) entry which is preliminary data.</text>
</comment>
<dbReference type="InterPro" id="IPR012677">
    <property type="entry name" value="Nucleotide-bd_a/b_plait_sf"/>
</dbReference>
<accession>A0ABN9SBL2</accession>
<dbReference type="InterPro" id="IPR007201">
    <property type="entry name" value="Mei2-like_Rrm_C"/>
</dbReference>
<gene>
    <name evidence="3" type="ORF">PCOR1329_LOCUS28093</name>
</gene>
<organism evidence="3 4">
    <name type="scientific">Prorocentrum cordatum</name>
    <dbReference type="NCBI Taxonomy" id="2364126"/>
    <lineage>
        <taxon>Eukaryota</taxon>
        <taxon>Sar</taxon>
        <taxon>Alveolata</taxon>
        <taxon>Dinophyceae</taxon>
        <taxon>Prorocentrales</taxon>
        <taxon>Prorocentraceae</taxon>
        <taxon>Prorocentrum</taxon>
    </lineage>
</organism>
<evidence type="ECO:0000256" key="1">
    <source>
        <dbReference type="SAM" id="MobiDB-lite"/>
    </source>
</evidence>
<dbReference type="EMBL" id="CAUYUJ010010302">
    <property type="protein sequence ID" value="CAK0829003.1"/>
    <property type="molecule type" value="Genomic_DNA"/>
</dbReference>
<dbReference type="InterPro" id="IPR035979">
    <property type="entry name" value="RBD_domain_sf"/>
</dbReference>
<evidence type="ECO:0000259" key="2">
    <source>
        <dbReference type="Pfam" id="PF04059"/>
    </source>
</evidence>
<dbReference type="Pfam" id="PF04059">
    <property type="entry name" value="RRM_2"/>
    <property type="match status" value="1"/>
</dbReference>
<keyword evidence="4" id="KW-1185">Reference proteome</keyword>
<name>A0ABN9SBL2_9DINO</name>
<dbReference type="Gene3D" id="3.30.70.330">
    <property type="match status" value="1"/>
</dbReference>
<sequence>MPRWAKLMEPVWMALPEPRGKLPPAARDQPRPTLGGCAHGDSHDDKVTGLERHDSEDASTVYASASDGSANGWRGAELPQLAERGVRMVVKNTFIDCELLEESGTLLRRSSSAPALHPPSAGPEAPRGEPPSSSGAERRTTLLFRNVPYLLTRDMFVELLNSHGFRGKFDLVYMPIDFNTNQALGYAFVNAVDPEAAIGLLHVFEGFQAWPRKSSKTCAVCWGGRQGFESNVRVYRNLTVMRDDAPEAWKPAIFSNGNQVPFPAPTRAIKKYWKRHPRAGSTTTLAA</sequence>
<feature type="compositionally biased region" description="Basic and acidic residues" evidence="1">
    <location>
        <begin position="40"/>
        <end position="56"/>
    </location>
</feature>